<evidence type="ECO:0000313" key="3">
    <source>
        <dbReference type="EMBL" id="NMD48444.1"/>
    </source>
</evidence>
<sequence length="95" mass="10847">MYILSLTYVKPLEYVEKYLAEHNRYLETFYQSGHFICSGRKVPRVGGVILAKAESQEKIKKIIAEDPFFIHEVASYDIIEFIPTKSANGLAAFIS</sequence>
<comment type="caution">
    <text evidence="3">The sequence shown here is derived from an EMBL/GenBank/DDBJ whole genome shotgun (WGS) entry which is preliminary data.</text>
</comment>
<dbReference type="PANTHER" id="PTHR37828:SF1">
    <property type="entry name" value="YCII-RELATED DOMAIN-CONTAINING PROTEIN"/>
    <property type="match status" value="1"/>
</dbReference>
<feature type="domain" description="YCII-related" evidence="2">
    <location>
        <begin position="1"/>
        <end position="81"/>
    </location>
</feature>
<evidence type="ECO:0000259" key="2">
    <source>
        <dbReference type="Pfam" id="PF03795"/>
    </source>
</evidence>
<dbReference type="SUPFAM" id="SSF54909">
    <property type="entry name" value="Dimeric alpha+beta barrel"/>
    <property type="match status" value="1"/>
</dbReference>
<protein>
    <submittedName>
        <fullName evidence="3">GTP cyclohydrolase</fullName>
    </submittedName>
</protein>
<evidence type="ECO:0000313" key="4">
    <source>
        <dbReference type="Proteomes" id="UP000532121"/>
    </source>
</evidence>
<dbReference type="InterPro" id="IPR011008">
    <property type="entry name" value="Dimeric_a/b-barrel"/>
</dbReference>
<dbReference type="EMBL" id="JABASA010000003">
    <property type="protein sequence ID" value="NMD48444.1"/>
    <property type="molecule type" value="Genomic_DNA"/>
</dbReference>
<dbReference type="PANTHER" id="PTHR37828">
    <property type="entry name" value="GSR2449 PROTEIN"/>
    <property type="match status" value="1"/>
</dbReference>
<dbReference type="RefSeq" id="WP_193522980.1">
    <property type="nucleotide sequence ID" value="NZ_JABASA010000003.1"/>
</dbReference>
<reference evidence="3 4" key="1">
    <citation type="submission" date="2020-04" db="EMBL/GenBank/DDBJ databases">
        <title>MicrobeNet Type strains.</title>
        <authorList>
            <person name="Nicholson A.C."/>
        </authorList>
    </citation>
    <scope>NUCLEOTIDE SEQUENCE [LARGE SCALE GENOMIC DNA]</scope>
    <source>
        <strain evidence="3 4">DSM 22768</strain>
    </source>
</reference>
<name>A0A7X9QG87_STRRT</name>
<accession>A0A7X9QG87</accession>
<comment type="similarity">
    <text evidence="1">Belongs to the YciI family.</text>
</comment>
<organism evidence="3 4">
    <name type="scientific">Streptococcus ratti</name>
    <dbReference type="NCBI Taxonomy" id="1341"/>
    <lineage>
        <taxon>Bacteria</taxon>
        <taxon>Bacillati</taxon>
        <taxon>Bacillota</taxon>
        <taxon>Bacilli</taxon>
        <taxon>Lactobacillales</taxon>
        <taxon>Streptococcaceae</taxon>
        <taxon>Streptococcus</taxon>
    </lineage>
</organism>
<dbReference type="AlphaFoldDB" id="A0A7X9QG87"/>
<proteinExistence type="inferred from homology"/>
<dbReference type="Proteomes" id="UP000532121">
    <property type="component" value="Unassembled WGS sequence"/>
</dbReference>
<evidence type="ECO:0000256" key="1">
    <source>
        <dbReference type="ARBA" id="ARBA00007689"/>
    </source>
</evidence>
<dbReference type="InterPro" id="IPR005545">
    <property type="entry name" value="YCII"/>
</dbReference>
<gene>
    <name evidence="3" type="ORF">HHO37_01875</name>
</gene>
<dbReference type="Pfam" id="PF03795">
    <property type="entry name" value="YCII"/>
    <property type="match status" value="1"/>
</dbReference>
<dbReference type="Gene3D" id="3.30.70.1060">
    <property type="entry name" value="Dimeric alpha+beta barrel"/>
    <property type="match status" value="1"/>
</dbReference>